<accession>A0A7J6WXX1</accession>
<dbReference type="AlphaFoldDB" id="A0A7J6WXX1"/>
<proteinExistence type="predicted"/>
<sequence>MIDLHNPHPYGSLTCLGHQPHCSVPYFATITNFHKASSSEPNLHNQDDNNALFITCSLLRPKPPCSIGEQTCNQLTKWYFFTLSFDPQRNCLSLISIALITLRGITIKDI</sequence>
<evidence type="ECO:0000313" key="1">
    <source>
        <dbReference type="EMBL" id="KAF5201330.1"/>
    </source>
</evidence>
<dbReference type="EMBL" id="JABWDY010009563">
    <property type="protein sequence ID" value="KAF5201330.1"/>
    <property type="molecule type" value="Genomic_DNA"/>
</dbReference>
<protein>
    <submittedName>
        <fullName evidence="1">Uncharacterized protein</fullName>
    </submittedName>
</protein>
<organism evidence="1 2">
    <name type="scientific">Thalictrum thalictroides</name>
    <name type="common">Rue-anemone</name>
    <name type="synonym">Anemone thalictroides</name>
    <dbReference type="NCBI Taxonomy" id="46969"/>
    <lineage>
        <taxon>Eukaryota</taxon>
        <taxon>Viridiplantae</taxon>
        <taxon>Streptophyta</taxon>
        <taxon>Embryophyta</taxon>
        <taxon>Tracheophyta</taxon>
        <taxon>Spermatophyta</taxon>
        <taxon>Magnoliopsida</taxon>
        <taxon>Ranunculales</taxon>
        <taxon>Ranunculaceae</taxon>
        <taxon>Thalictroideae</taxon>
        <taxon>Thalictrum</taxon>
    </lineage>
</organism>
<evidence type="ECO:0000313" key="2">
    <source>
        <dbReference type="Proteomes" id="UP000554482"/>
    </source>
</evidence>
<dbReference type="Proteomes" id="UP000554482">
    <property type="component" value="Unassembled WGS sequence"/>
</dbReference>
<gene>
    <name evidence="1" type="ORF">FRX31_009085</name>
</gene>
<reference evidence="1 2" key="1">
    <citation type="submission" date="2020-06" db="EMBL/GenBank/DDBJ databases">
        <title>Transcriptomic and genomic resources for Thalictrum thalictroides and T. hernandezii: Facilitating candidate gene discovery in an emerging model plant lineage.</title>
        <authorList>
            <person name="Arias T."/>
            <person name="Riano-Pachon D.M."/>
            <person name="Di Stilio V.S."/>
        </authorList>
    </citation>
    <scope>NUCLEOTIDE SEQUENCE [LARGE SCALE GENOMIC DNA]</scope>
    <source>
        <strain evidence="2">cv. WT478/WT964</strain>
        <tissue evidence="1">Leaves</tissue>
    </source>
</reference>
<name>A0A7J6WXX1_THATH</name>
<comment type="caution">
    <text evidence="1">The sequence shown here is derived from an EMBL/GenBank/DDBJ whole genome shotgun (WGS) entry which is preliminary data.</text>
</comment>
<keyword evidence="2" id="KW-1185">Reference proteome</keyword>